<evidence type="ECO:0000313" key="12">
    <source>
        <dbReference type="Proteomes" id="UP000244722"/>
    </source>
</evidence>
<comment type="subcellular location">
    <subcellularLocation>
        <location evidence="1">Cytoplasm</location>
        <location evidence="1">Cytoskeleton</location>
        <location evidence="1">Spindle</location>
    </subcellularLocation>
</comment>
<comment type="similarity">
    <text evidence="2">Belongs to the HAUS1 family.</text>
</comment>
<evidence type="ECO:0000256" key="4">
    <source>
        <dbReference type="ARBA" id="ARBA00022618"/>
    </source>
</evidence>
<dbReference type="GO" id="GO:0051225">
    <property type="term" value="P:spindle assembly"/>
    <property type="evidence" value="ECO:0007669"/>
    <property type="project" value="InterPro"/>
</dbReference>
<sequence length="298" mass="33863">MADYRDIWSPAKVFSPSAAKHQNHLAKEWAYVDQWLAARYHPKPVPKFERNPDTLKALVALASANEAADEERALETKVKEKALAELKARDKATLENEESVLVALEENLTPEGTRALNSIALLSVALGSTSTDTQKLAKNLIDLTKEEFELKYQSLRIEALHERLRKDLTHLREKLNRMEHSEEFKVPPGLAGQVAEWTRTGRHLRHKAEDYKERVEMLQNEFNSSRLATGLTVEAIAEQEKAVEALKEHVLNLESQAKGFQGLPPEKDLARLEVERVAKELEELEAKREKLYDTMVGN</sequence>
<keyword evidence="6" id="KW-0498">Mitosis</keyword>
<dbReference type="PANTHER" id="PTHR31570">
    <property type="entry name" value="HAUS AUGMIN-LIKE COMPLEX SUBUNIT 1"/>
    <property type="match status" value="1"/>
</dbReference>
<keyword evidence="9" id="KW-0131">Cell cycle</keyword>
<evidence type="ECO:0000256" key="1">
    <source>
        <dbReference type="ARBA" id="ARBA00004186"/>
    </source>
</evidence>
<evidence type="ECO:0000256" key="2">
    <source>
        <dbReference type="ARBA" id="ARBA00005479"/>
    </source>
</evidence>
<dbReference type="InterPro" id="IPR026243">
    <property type="entry name" value="HAUS1"/>
</dbReference>
<organism evidence="11 12">
    <name type="scientific">Tuber borchii</name>
    <name type="common">White truffle</name>
    <dbReference type="NCBI Taxonomy" id="42251"/>
    <lineage>
        <taxon>Eukaryota</taxon>
        <taxon>Fungi</taxon>
        <taxon>Dikarya</taxon>
        <taxon>Ascomycota</taxon>
        <taxon>Pezizomycotina</taxon>
        <taxon>Pezizomycetes</taxon>
        <taxon>Pezizales</taxon>
        <taxon>Tuberaceae</taxon>
        <taxon>Tuber</taxon>
    </lineage>
</organism>
<evidence type="ECO:0000256" key="5">
    <source>
        <dbReference type="ARBA" id="ARBA00022701"/>
    </source>
</evidence>
<evidence type="ECO:0000256" key="7">
    <source>
        <dbReference type="ARBA" id="ARBA00023054"/>
    </source>
</evidence>
<name>A0A2T6ZW41_TUBBO</name>
<feature type="coiled-coil region" evidence="10">
    <location>
        <begin position="161"/>
        <end position="294"/>
    </location>
</feature>
<dbReference type="GO" id="GO:0051301">
    <property type="term" value="P:cell division"/>
    <property type="evidence" value="ECO:0007669"/>
    <property type="project" value="UniProtKB-KW"/>
</dbReference>
<dbReference type="EMBL" id="NESQ01000085">
    <property type="protein sequence ID" value="PUU79654.1"/>
    <property type="molecule type" value="Genomic_DNA"/>
</dbReference>
<evidence type="ECO:0000256" key="8">
    <source>
        <dbReference type="ARBA" id="ARBA00023212"/>
    </source>
</evidence>
<reference evidence="11 12" key="1">
    <citation type="submission" date="2017-04" db="EMBL/GenBank/DDBJ databases">
        <title>Draft genome sequence of Tuber borchii Vittad., a whitish edible truffle.</title>
        <authorList>
            <consortium name="DOE Joint Genome Institute"/>
            <person name="Murat C."/>
            <person name="Kuo A."/>
            <person name="Barry K.W."/>
            <person name="Clum A."/>
            <person name="Dockter R.B."/>
            <person name="Fauchery L."/>
            <person name="Iotti M."/>
            <person name="Kohler A."/>
            <person name="Labutti K."/>
            <person name="Lindquist E.A."/>
            <person name="Lipzen A."/>
            <person name="Ohm R.A."/>
            <person name="Wang M."/>
            <person name="Grigoriev I.V."/>
            <person name="Zambonelli A."/>
            <person name="Martin F.M."/>
        </authorList>
    </citation>
    <scope>NUCLEOTIDE SEQUENCE [LARGE SCALE GENOMIC DNA]</scope>
    <source>
        <strain evidence="11 12">Tbo3840</strain>
    </source>
</reference>
<keyword evidence="4" id="KW-0132">Cell division</keyword>
<dbReference type="Proteomes" id="UP000244722">
    <property type="component" value="Unassembled WGS sequence"/>
</dbReference>
<dbReference type="GO" id="GO:0005829">
    <property type="term" value="C:cytosol"/>
    <property type="evidence" value="ECO:0007669"/>
    <property type="project" value="TreeGrafter"/>
</dbReference>
<keyword evidence="8" id="KW-0206">Cytoskeleton</keyword>
<dbReference type="AlphaFoldDB" id="A0A2T6ZW41"/>
<evidence type="ECO:0000256" key="3">
    <source>
        <dbReference type="ARBA" id="ARBA00022490"/>
    </source>
</evidence>
<evidence type="ECO:0008006" key="13">
    <source>
        <dbReference type="Google" id="ProtNLM"/>
    </source>
</evidence>
<keyword evidence="3" id="KW-0963">Cytoplasm</keyword>
<keyword evidence="5" id="KW-0493">Microtubule</keyword>
<protein>
    <recommendedName>
        <fullName evidence="13">HAUS augmin-like complex subunit 1</fullName>
    </recommendedName>
</protein>
<keyword evidence="12" id="KW-1185">Reference proteome</keyword>
<dbReference type="PANTHER" id="PTHR31570:SF1">
    <property type="entry name" value="HAUS AUGMIN-LIKE COMPLEX SUBUNIT 1"/>
    <property type="match status" value="1"/>
</dbReference>
<gene>
    <name evidence="11" type="ORF">B9Z19DRAFT_1081187</name>
</gene>
<accession>A0A2T6ZW41</accession>
<dbReference type="GO" id="GO:0005874">
    <property type="term" value="C:microtubule"/>
    <property type="evidence" value="ECO:0007669"/>
    <property type="project" value="UniProtKB-KW"/>
</dbReference>
<evidence type="ECO:0000256" key="10">
    <source>
        <dbReference type="SAM" id="Coils"/>
    </source>
</evidence>
<dbReference type="GO" id="GO:0005819">
    <property type="term" value="C:spindle"/>
    <property type="evidence" value="ECO:0007669"/>
    <property type="project" value="UniProtKB-SubCell"/>
</dbReference>
<comment type="caution">
    <text evidence="11">The sequence shown here is derived from an EMBL/GenBank/DDBJ whole genome shotgun (WGS) entry which is preliminary data.</text>
</comment>
<dbReference type="GO" id="GO:0070652">
    <property type="term" value="C:HAUS complex"/>
    <property type="evidence" value="ECO:0007669"/>
    <property type="project" value="InterPro"/>
</dbReference>
<proteinExistence type="inferred from homology"/>
<evidence type="ECO:0000256" key="9">
    <source>
        <dbReference type="ARBA" id="ARBA00023306"/>
    </source>
</evidence>
<dbReference type="Pfam" id="PF25762">
    <property type="entry name" value="HAUS1"/>
    <property type="match status" value="1"/>
</dbReference>
<evidence type="ECO:0000256" key="6">
    <source>
        <dbReference type="ARBA" id="ARBA00022776"/>
    </source>
</evidence>
<keyword evidence="7 10" id="KW-0175">Coiled coil</keyword>
<evidence type="ECO:0000313" key="11">
    <source>
        <dbReference type="EMBL" id="PUU79654.1"/>
    </source>
</evidence>
<dbReference type="OrthoDB" id="5372507at2759"/>